<name>A0ABT6B7P2_9GAMM</name>
<dbReference type="EMBL" id="JARJJS010000001">
    <property type="protein sequence ID" value="MDF4024109.1"/>
    <property type="molecule type" value="Genomic_DNA"/>
</dbReference>
<comment type="caution">
    <text evidence="1">The sequence shown here is derived from an EMBL/GenBank/DDBJ whole genome shotgun (WGS) entry which is preliminary data.</text>
</comment>
<evidence type="ECO:0000313" key="1">
    <source>
        <dbReference type="EMBL" id="MDF4024109.1"/>
    </source>
</evidence>
<dbReference type="Proteomes" id="UP001528850">
    <property type="component" value="Unassembled WGS sequence"/>
</dbReference>
<proteinExistence type="predicted"/>
<accession>A0ABT6B7P2</accession>
<reference evidence="1 2" key="1">
    <citation type="journal article" date="2024" name="Curr. Microbiol.">
        <title>Luteibacter sahnii sp. nov., A Novel Yellow-Colored Xanthomonadin Pigment Producing Probiotic Bacterium from Healthy Rice Seed Microbiome.</title>
        <authorList>
            <person name="Jaiswal G."/>
            <person name="Rana R."/>
            <person name="Nayak P.K."/>
            <person name="Chouhan R."/>
            <person name="Gandhi S.G."/>
            <person name="Patel H.K."/>
            <person name="Patil P.B."/>
        </authorList>
    </citation>
    <scope>NUCLEOTIDE SEQUENCE [LARGE SCALE GENOMIC DNA]</scope>
    <source>
        <strain evidence="1 2">PPL201</strain>
    </source>
</reference>
<protein>
    <submittedName>
        <fullName evidence="1">Uncharacterized protein</fullName>
    </submittedName>
</protein>
<evidence type="ECO:0000313" key="2">
    <source>
        <dbReference type="Proteomes" id="UP001528850"/>
    </source>
</evidence>
<gene>
    <name evidence="1" type="ORF">P3W24_03875</name>
</gene>
<sequence>MTDLYPALVIHERPQIAVQIDPCGYVLIETAQIADDFERVEHDSVRLPWDDLPAVIEALQKVVDDHGIE</sequence>
<organism evidence="1 2">
    <name type="scientific">Luteibacter sahnii</name>
    <dbReference type="NCBI Taxonomy" id="3021977"/>
    <lineage>
        <taxon>Bacteria</taxon>
        <taxon>Pseudomonadati</taxon>
        <taxon>Pseudomonadota</taxon>
        <taxon>Gammaproteobacteria</taxon>
        <taxon>Lysobacterales</taxon>
        <taxon>Rhodanobacteraceae</taxon>
        <taxon>Luteibacter</taxon>
    </lineage>
</organism>
<keyword evidence="2" id="KW-1185">Reference proteome</keyword>